<name>A0A1Q8VRT4_9ACTO</name>
<protein>
    <recommendedName>
        <fullName evidence="4">Serine/arginine repetitive matrix protein 1</fullName>
    </recommendedName>
</protein>
<evidence type="ECO:0000313" key="3">
    <source>
        <dbReference type="Proteomes" id="UP000186394"/>
    </source>
</evidence>
<evidence type="ECO:0008006" key="4">
    <source>
        <dbReference type="Google" id="ProtNLM"/>
    </source>
</evidence>
<feature type="compositionally biased region" description="Low complexity" evidence="1">
    <location>
        <begin position="10"/>
        <end position="30"/>
    </location>
</feature>
<comment type="caution">
    <text evidence="2">The sequence shown here is derived from an EMBL/GenBank/DDBJ whole genome shotgun (WGS) entry which is preliminary data.</text>
</comment>
<organism evidence="2 3">
    <name type="scientific">Actinomyces oris</name>
    <dbReference type="NCBI Taxonomy" id="544580"/>
    <lineage>
        <taxon>Bacteria</taxon>
        <taxon>Bacillati</taxon>
        <taxon>Actinomycetota</taxon>
        <taxon>Actinomycetes</taxon>
        <taxon>Actinomycetales</taxon>
        <taxon>Actinomycetaceae</taxon>
        <taxon>Actinomyces</taxon>
    </lineage>
</organism>
<sequence>MLLANRGRQSDTTSASSATAAPSSSAGTAAEQAVPPTAGPVLPSDPALPTSTTTYSYQYVEAPSKNISCVLSNEGVGCSILERDYASSGMQDCSDREFSIVVLANRTEVRCGEEYLGKPGDTFHTLQYEQTTTFSDYACTSQTRGMTCWNTTTGRGFTISRKSLIRF</sequence>
<evidence type="ECO:0000256" key="1">
    <source>
        <dbReference type="SAM" id="MobiDB-lite"/>
    </source>
</evidence>
<gene>
    <name evidence="2" type="ORF">BKH28_02825</name>
</gene>
<accession>A0A1Q8VRT4</accession>
<dbReference type="Proteomes" id="UP000186394">
    <property type="component" value="Unassembled WGS sequence"/>
</dbReference>
<evidence type="ECO:0000313" key="2">
    <source>
        <dbReference type="EMBL" id="OLO50799.1"/>
    </source>
</evidence>
<feature type="region of interest" description="Disordered" evidence="1">
    <location>
        <begin position="1"/>
        <end position="47"/>
    </location>
</feature>
<reference evidence="2 3" key="1">
    <citation type="submission" date="2016-12" db="EMBL/GenBank/DDBJ databases">
        <title>Genomic comparison of strains in the 'Actinomyces naeslundii' group.</title>
        <authorList>
            <person name="Mughal S.R."/>
            <person name="Do T."/>
            <person name="Gilbert S.C."/>
            <person name="Witherden E.A."/>
            <person name="Didelot X."/>
            <person name="Beighton D."/>
        </authorList>
    </citation>
    <scope>NUCLEOTIDE SEQUENCE [LARGE SCALE GENOMIC DNA]</scope>
    <source>
        <strain evidence="2 3">P6N</strain>
    </source>
</reference>
<proteinExistence type="predicted"/>
<dbReference type="AlphaFoldDB" id="A0A1Q8VRT4"/>
<dbReference type="EMBL" id="MSKL01000006">
    <property type="protein sequence ID" value="OLO50799.1"/>
    <property type="molecule type" value="Genomic_DNA"/>
</dbReference>